<dbReference type="EMBL" id="PVTY01000009">
    <property type="protein sequence ID" value="PRZ15170.1"/>
    <property type="molecule type" value="Genomic_DNA"/>
</dbReference>
<dbReference type="RefSeq" id="WP_181255952.1">
    <property type="nucleotide sequence ID" value="NZ_PVTY01000009.1"/>
</dbReference>
<comment type="caution">
    <text evidence="1">The sequence shown here is derived from an EMBL/GenBank/DDBJ whole genome shotgun (WGS) entry which is preliminary data.</text>
</comment>
<accession>A0A2T0YJ06</accession>
<evidence type="ECO:0000313" key="1">
    <source>
        <dbReference type="EMBL" id="PRZ15170.1"/>
    </source>
</evidence>
<evidence type="ECO:0000313" key="2">
    <source>
        <dbReference type="Proteomes" id="UP000238217"/>
    </source>
</evidence>
<reference evidence="1 2" key="1">
    <citation type="submission" date="2018-03" db="EMBL/GenBank/DDBJ databases">
        <title>Comparative analysis of microorganisms from saline springs in Andes Mountain Range, Colombia.</title>
        <authorList>
            <person name="Rubin E."/>
        </authorList>
    </citation>
    <scope>NUCLEOTIDE SEQUENCE [LARGE SCALE GENOMIC DNA]</scope>
    <source>
        <strain evidence="1 2">CG 35</strain>
    </source>
</reference>
<organism evidence="1 2">
    <name type="scientific">Nesterenkonia sandarakina</name>
    <dbReference type="NCBI Taxonomy" id="272918"/>
    <lineage>
        <taxon>Bacteria</taxon>
        <taxon>Bacillati</taxon>
        <taxon>Actinomycetota</taxon>
        <taxon>Actinomycetes</taxon>
        <taxon>Micrococcales</taxon>
        <taxon>Micrococcaceae</taxon>
        <taxon>Nesterenkonia</taxon>
    </lineage>
</organism>
<proteinExistence type="predicted"/>
<sequence length="57" mass="6854">MSRRRCRKRTYFTELRAMIALIEVQKRRGTGKAEQSVYRCPTCRNWHLTSQAQRARP</sequence>
<gene>
    <name evidence="1" type="ORF">BCL67_10991</name>
</gene>
<dbReference type="AlphaFoldDB" id="A0A2T0YJ06"/>
<name>A0A2T0YJ06_9MICC</name>
<dbReference type="Proteomes" id="UP000238217">
    <property type="component" value="Unassembled WGS sequence"/>
</dbReference>
<keyword evidence="2" id="KW-1185">Reference proteome</keyword>
<protein>
    <submittedName>
        <fullName evidence="1">Uncharacterized protein</fullName>
    </submittedName>
</protein>